<feature type="compositionally biased region" description="Basic and acidic residues" evidence="1">
    <location>
        <begin position="16"/>
        <end position="28"/>
    </location>
</feature>
<feature type="compositionally biased region" description="Polar residues" evidence="1">
    <location>
        <begin position="660"/>
        <end position="675"/>
    </location>
</feature>
<evidence type="ECO:0000259" key="3">
    <source>
        <dbReference type="PROSITE" id="PS51159"/>
    </source>
</evidence>
<feature type="region of interest" description="Disordered" evidence="1">
    <location>
        <begin position="565"/>
        <end position="590"/>
    </location>
</feature>
<dbReference type="Ensembl" id="ENSCSET00000017650.1">
    <property type="protein sequence ID" value="ENSCSEP00000017435.1"/>
    <property type="gene ID" value="ENSCSEG00000011185.1"/>
</dbReference>
<feature type="region of interest" description="Disordered" evidence="1">
    <location>
        <begin position="259"/>
        <end position="313"/>
    </location>
</feature>
<dbReference type="PROSITE" id="PS51159">
    <property type="entry name" value="CBM21"/>
    <property type="match status" value="1"/>
</dbReference>
<dbReference type="Pfam" id="PF03370">
    <property type="entry name" value="CBM_21"/>
    <property type="match status" value="1"/>
</dbReference>
<dbReference type="GeneTree" id="ENSGT00940000157682"/>
<organism evidence="4 5">
    <name type="scientific">Cynoglossus semilaevis</name>
    <name type="common">Tongue sole</name>
    <dbReference type="NCBI Taxonomy" id="244447"/>
    <lineage>
        <taxon>Eukaryota</taxon>
        <taxon>Metazoa</taxon>
        <taxon>Chordata</taxon>
        <taxon>Craniata</taxon>
        <taxon>Vertebrata</taxon>
        <taxon>Euteleostomi</taxon>
        <taxon>Actinopterygii</taxon>
        <taxon>Neopterygii</taxon>
        <taxon>Teleostei</taxon>
        <taxon>Neoteleostei</taxon>
        <taxon>Acanthomorphata</taxon>
        <taxon>Carangaria</taxon>
        <taxon>Pleuronectiformes</taxon>
        <taxon>Pleuronectoidei</taxon>
        <taxon>Cynoglossidae</taxon>
        <taxon>Cynoglossinae</taxon>
        <taxon>Cynoglossus</taxon>
    </lineage>
</organism>
<dbReference type="PANTHER" id="PTHR12307:SF2">
    <property type="entry name" value="PROTEIN PHOSPHATASE 1 REGULATORY SUBUNIT 3A"/>
    <property type="match status" value="1"/>
</dbReference>
<dbReference type="GO" id="GO:0008157">
    <property type="term" value="F:protein phosphatase 1 binding"/>
    <property type="evidence" value="ECO:0007669"/>
    <property type="project" value="TreeGrafter"/>
</dbReference>
<feature type="region of interest" description="Disordered" evidence="1">
    <location>
        <begin position="1178"/>
        <end position="1197"/>
    </location>
</feature>
<dbReference type="GO" id="GO:0005979">
    <property type="term" value="P:regulation of glycogen biosynthetic process"/>
    <property type="evidence" value="ECO:0007669"/>
    <property type="project" value="TreeGrafter"/>
</dbReference>
<evidence type="ECO:0000256" key="1">
    <source>
        <dbReference type="SAM" id="MobiDB-lite"/>
    </source>
</evidence>
<feature type="region of interest" description="Disordered" evidence="1">
    <location>
        <begin position="660"/>
        <end position="706"/>
    </location>
</feature>
<evidence type="ECO:0000313" key="4">
    <source>
        <dbReference type="Ensembl" id="ENSCSEP00000017435.1"/>
    </source>
</evidence>
<feature type="region of interest" description="Disordered" evidence="1">
    <location>
        <begin position="983"/>
        <end position="1007"/>
    </location>
</feature>
<dbReference type="InterPro" id="IPR038175">
    <property type="entry name" value="CBM21_dom_sf"/>
</dbReference>
<dbReference type="Proteomes" id="UP000265120">
    <property type="component" value="Chromosome 8"/>
</dbReference>
<feature type="region of interest" description="Disordered" evidence="1">
    <location>
        <begin position="16"/>
        <end position="58"/>
    </location>
</feature>
<reference evidence="4" key="3">
    <citation type="submission" date="2025-09" db="UniProtKB">
        <authorList>
            <consortium name="Ensembl"/>
        </authorList>
    </citation>
    <scope>IDENTIFICATION</scope>
</reference>
<feature type="region of interest" description="Disordered" evidence="1">
    <location>
        <begin position="872"/>
        <end position="918"/>
    </location>
</feature>
<name>A0A3P8VYH7_CYNSE</name>
<accession>A0A3P8VYH7</accession>
<keyword evidence="2" id="KW-1133">Transmembrane helix</keyword>
<feature type="compositionally biased region" description="Polar residues" evidence="1">
    <location>
        <begin position="272"/>
        <end position="282"/>
    </location>
</feature>
<proteinExistence type="predicted"/>
<reference evidence="4" key="2">
    <citation type="submission" date="2025-08" db="UniProtKB">
        <authorList>
            <consortium name="Ensembl"/>
        </authorList>
    </citation>
    <scope>IDENTIFICATION</scope>
</reference>
<dbReference type="GO" id="GO:2001069">
    <property type="term" value="F:glycogen binding"/>
    <property type="evidence" value="ECO:0007669"/>
    <property type="project" value="TreeGrafter"/>
</dbReference>
<feature type="region of interest" description="Disordered" evidence="1">
    <location>
        <begin position="597"/>
        <end position="616"/>
    </location>
</feature>
<keyword evidence="2" id="KW-0812">Transmembrane</keyword>
<evidence type="ECO:0000256" key="2">
    <source>
        <dbReference type="SAM" id="Phobius"/>
    </source>
</evidence>
<feature type="compositionally biased region" description="Polar residues" evidence="1">
    <location>
        <begin position="296"/>
        <end position="306"/>
    </location>
</feature>
<dbReference type="InterPro" id="IPR050782">
    <property type="entry name" value="PP1_regulatory_subunit_3"/>
</dbReference>
<dbReference type="STRING" id="244447.ENSCSEP00000017435"/>
<dbReference type="GO" id="GO:0000164">
    <property type="term" value="C:protein phosphatase type 1 complex"/>
    <property type="evidence" value="ECO:0007669"/>
    <property type="project" value="TreeGrafter"/>
</dbReference>
<feature type="compositionally biased region" description="Acidic residues" evidence="1">
    <location>
        <begin position="41"/>
        <end position="53"/>
    </location>
</feature>
<dbReference type="Gene3D" id="2.60.40.2440">
    <property type="entry name" value="Carbohydrate binding type-21 domain"/>
    <property type="match status" value="1"/>
</dbReference>
<evidence type="ECO:0000313" key="5">
    <source>
        <dbReference type="Proteomes" id="UP000265120"/>
    </source>
</evidence>
<feature type="compositionally biased region" description="Polar residues" evidence="1">
    <location>
        <begin position="576"/>
        <end position="590"/>
    </location>
</feature>
<dbReference type="PANTHER" id="PTHR12307">
    <property type="entry name" value="PROTEIN PHOSPHATASE 1 REGULATORY SUBUNIT"/>
    <property type="match status" value="1"/>
</dbReference>
<feature type="compositionally biased region" description="Basic and acidic residues" evidence="1">
    <location>
        <begin position="996"/>
        <end position="1007"/>
    </location>
</feature>
<dbReference type="InterPro" id="IPR005036">
    <property type="entry name" value="CBM21_dom"/>
</dbReference>
<dbReference type="InParanoid" id="A0A3P8VYH7"/>
<feature type="transmembrane region" description="Helical" evidence="2">
    <location>
        <begin position="1290"/>
        <end position="1321"/>
    </location>
</feature>
<keyword evidence="2" id="KW-0472">Membrane</keyword>
<keyword evidence="5" id="KW-1185">Reference proteome</keyword>
<sequence length="1349" mass="150239">MEALYVQTLTDDGVFVREEGEKRGKQEVEGTQALSASGSSTDEETDEDSEPEPEPPPFVRRKVSFADAFGLNLVSVKEFDNVEVAELPVIEPPETEAGLALEEFYISCLFTVPSSQEELDQKLKTQMVELESFQFLPGTTTLRGIIRVVNLCYNKSVYARISLDRWKSYFDLLAEYVPGSSDRKTDRFTFRYTLIPPFAKEGTRVDFCLRYETSLGTFWANNNKMNYVLFCHQKAQVKEQGSVGFEEIISHRSKRSCLKANRRGSAEEQAKETSSTTVSTEAPTLYKDEETDEKATVSSQISSSNDLKNRRTSVDNVKGWQRTPRLIRVPFPRSLQNGQIPLAYSHDSASGQKVSQPMPRLIRVQDRSLQNGQVPLAYSHDSASGQKVSQPTPTPWCHPASIPFSLHKKANNSQQVLTYHQIPLLTLDYNDKQDIWDKDAKTKFKENTEDNQSVSDLWESFLKGTDAANEQEPSVLEVWQSFLSEPSCKDHSTVPESEWLQSATSVSPSNPNITSSVAFPGLQVEKDAPALVQAETSAACHPLSDKCRASLSKVVLNTEAQLPAGARVSRARDDNAGTQDASQRSQTNSLTDTLQEFSPEGATAVSRGGVDSSAERQERAFWEQVGEGIIRAAEGAGEDEPVRVHTADLVTSSGEWKTTDMTAMPESQNASTVDVISQRARPGEGLSSSGDEEGTGTAHNTPADTLAFRETIRQGTKSREGFVFSTSRQRAEENIMTKCMENEVCAGETIFSLPCEEERDSRGSQRYANDTQGEEFIPVQKKGNPLLENEGGVNGTGTAHEFNPNQTCEENIRASRVMRSEFQLRETENRDMASGNKDLERVGAEQVENSYCTKPDSKRLISAESEMTPLAAEAQRRAQRGDTSMNPPAQGKHSRSIRAEVEEPTQTEGIEPATKAGDIDLVSNMTEVSESLINCGTNEEEQENSAIFSTALEVVEKTEESPQGVMKGQGEHTGSHITRKEVLANSGRDASNLDKSQSHDDEKMGDAEMRAEGAWEMKAPECEMREASAELEEQGLTPDVENVFPVEHKKHPEGTKVPILAGKTVKPKVSELKSEAEMVERFGEDLLRRIWEEVFGPKAMRSKQAAENSSDTIMTETDIEPKLAEWKVKMLVERFSEEIVRRIWDEVFSHTCNLHFEQHAKSDRLSENDQHQRLCQHLEQTQVTDKSSSKKSSQSLTKLNQTKVVSELPTDFKSKANLSPDCLFPTWNKLAQSHGSPKNPGTCGIHRRSRSCQETVRHPGLSSEELTGSHGLVRWSMFVLSQTAKLLACILFVVGFFVILSYYDFTTFCAAYLFSLVCWCYKWKRLREPMNKDVGGEFSEEKDVLGCNG</sequence>
<reference evidence="4 5" key="1">
    <citation type="journal article" date="2014" name="Nat. Genet.">
        <title>Whole-genome sequence of a flatfish provides insights into ZW sex chromosome evolution and adaptation to a benthic lifestyle.</title>
        <authorList>
            <person name="Chen S."/>
            <person name="Zhang G."/>
            <person name="Shao C."/>
            <person name="Huang Q."/>
            <person name="Liu G."/>
            <person name="Zhang P."/>
            <person name="Song W."/>
            <person name="An N."/>
            <person name="Chalopin D."/>
            <person name="Volff J.N."/>
            <person name="Hong Y."/>
            <person name="Li Q."/>
            <person name="Sha Z."/>
            <person name="Zhou H."/>
            <person name="Xie M."/>
            <person name="Yu Q."/>
            <person name="Liu Y."/>
            <person name="Xiang H."/>
            <person name="Wang N."/>
            <person name="Wu K."/>
            <person name="Yang C."/>
            <person name="Zhou Q."/>
            <person name="Liao X."/>
            <person name="Yang L."/>
            <person name="Hu Q."/>
            <person name="Zhang J."/>
            <person name="Meng L."/>
            <person name="Jin L."/>
            <person name="Tian Y."/>
            <person name="Lian J."/>
            <person name="Yang J."/>
            <person name="Miao G."/>
            <person name="Liu S."/>
            <person name="Liang Z."/>
            <person name="Yan F."/>
            <person name="Li Y."/>
            <person name="Sun B."/>
            <person name="Zhang H."/>
            <person name="Zhang J."/>
            <person name="Zhu Y."/>
            <person name="Du M."/>
            <person name="Zhao Y."/>
            <person name="Schartl M."/>
            <person name="Tang Q."/>
            <person name="Wang J."/>
        </authorList>
    </citation>
    <scope>NUCLEOTIDE SEQUENCE</scope>
</reference>
<protein>
    <submittedName>
        <fullName evidence="4">Uncharacterized LOC103382879</fullName>
    </submittedName>
</protein>
<dbReference type="CDD" id="cd22255">
    <property type="entry name" value="PBD_PPP1R3A"/>
    <property type="match status" value="1"/>
</dbReference>
<feature type="domain" description="CBM21" evidence="3">
    <location>
        <begin position="120"/>
        <end position="230"/>
    </location>
</feature>